<dbReference type="EMBL" id="CP006773">
    <property type="protein sequence ID" value="AHD03143.1"/>
    <property type="molecule type" value="Genomic_DNA"/>
</dbReference>
<proteinExistence type="predicted"/>
<name>V9VYX1_9RHOB</name>
<dbReference type="HOGENOM" id="CLU_3329555_0_0_5"/>
<reference evidence="1 2" key="1">
    <citation type="submission" date="2013-09" db="EMBL/GenBank/DDBJ databases">
        <authorList>
            <consortium name="DOE Joint Genome Institute"/>
            <person name="Klenk H.-P."/>
            <person name="Huntemann M."/>
            <person name="Han J."/>
            <person name="Chen A."/>
            <person name="Kyrpides N."/>
            <person name="Mavromatis K."/>
            <person name="Markowitz V."/>
            <person name="Palaniappan K."/>
            <person name="Ivanova N."/>
            <person name="Schaumberg A."/>
            <person name="Pati A."/>
            <person name="Liolios K."/>
            <person name="Nordberg H.P."/>
            <person name="Cantor M.N."/>
            <person name="Hua S.X."/>
            <person name="Woyke T."/>
        </authorList>
    </citation>
    <scope>NUCLEOTIDE SEQUENCE [LARGE SCALE GENOMIC DNA]</scope>
    <source>
        <strain evidence="1 2">DSM 14336</strain>
    </source>
</reference>
<accession>V9VYX1</accession>
<keyword evidence="2" id="KW-1185">Reference proteome</keyword>
<evidence type="ECO:0000313" key="2">
    <source>
        <dbReference type="Proteomes" id="UP000018780"/>
    </source>
</evidence>
<dbReference type="Proteomes" id="UP000018780">
    <property type="component" value="Chromosome"/>
</dbReference>
<protein>
    <submittedName>
        <fullName evidence="1">Uncharacterized protein</fullName>
    </submittedName>
</protein>
<dbReference type="STRING" id="999552.METH_14535"/>
<dbReference type="AlphaFoldDB" id="V9VYX1"/>
<organism evidence="1 2">
    <name type="scientific">Leisingera methylohalidivorans DSM 14336</name>
    <dbReference type="NCBI Taxonomy" id="999552"/>
    <lineage>
        <taxon>Bacteria</taxon>
        <taxon>Pseudomonadati</taxon>
        <taxon>Pseudomonadota</taxon>
        <taxon>Alphaproteobacteria</taxon>
        <taxon>Rhodobacterales</taxon>
        <taxon>Roseobacteraceae</taxon>
        <taxon>Leisingera</taxon>
    </lineage>
</organism>
<sequence length="38" mass="4462">MMEHLGFYNIFLIRPSGDVIFSVAKDSRLHDEHGYRPL</sequence>
<evidence type="ECO:0000313" key="1">
    <source>
        <dbReference type="EMBL" id="AHD03143.1"/>
    </source>
</evidence>
<dbReference type="PATRIC" id="fig|999552.6.peg.2909"/>
<dbReference type="KEGG" id="lmd:METH_14535"/>
<gene>
    <name evidence="1" type="ORF">METH_14535</name>
</gene>